<dbReference type="GO" id="GO:0016891">
    <property type="term" value="F:RNA endonuclease activity producing 5'-phosphomonoesters, hydrolytic mechanism"/>
    <property type="evidence" value="ECO:0007669"/>
    <property type="project" value="TreeGrafter"/>
</dbReference>
<evidence type="ECO:0000313" key="9">
    <source>
        <dbReference type="Proteomes" id="UP000295830"/>
    </source>
</evidence>
<dbReference type="InterPro" id="IPR025202">
    <property type="entry name" value="PLD-like_dom"/>
</dbReference>
<evidence type="ECO:0000256" key="2">
    <source>
        <dbReference type="ARBA" id="ARBA00008664"/>
    </source>
</evidence>
<dbReference type="RefSeq" id="WP_133734471.1">
    <property type="nucleotide sequence ID" value="NZ_SOAX01000001.1"/>
</dbReference>
<comment type="catalytic activity">
    <reaction evidence="1">
        <text>a 1,2-diacyl-sn-glycero-3-phosphocholine + H2O = a 1,2-diacyl-sn-glycero-3-phosphate + choline + H(+)</text>
        <dbReference type="Rhea" id="RHEA:14445"/>
        <dbReference type="ChEBI" id="CHEBI:15354"/>
        <dbReference type="ChEBI" id="CHEBI:15377"/>
        <dbReference type="ChEBI" id="CHEBI:15378"/>
        <dbReference type="ChEBI" id="CHEBI:57643"/>
        <dbReference type="ChEBI" id="CHEBI:58608"/>
        <dbReference type="EC" id="3.1.4.4"/>
    </reaction>
</comment>
<dbReference type="PANTHER" id="PTHR43856:SF1">
    <property type="entry name" value="MITOCHONDRIAL CARDIOLIPIN HYDROLASE"/>
    <property type="match status" value="1"/>
</dbReference>
<dbReference type="SUPFAM" id="SSF56024">
    <property type="entry name" value="Phospholipase D/nuclease"/>
    <property type="match status" value="2"/>
</dbReference>
<organism evidence="8 9">
    <name type="scientific">Halospina denitrificans</name>
    <dbReference type="NCBI Taxonomy" id="332522"/>
    <lineage>
        <taxon>Bacteria</taxon>
        <taxon>Pseudomonadati</taxon>
        <taxon>Pseudomonadota</taxon>
        <taxon>Gammaproteobacteria</taxon>
        <taxon>Halospina</taxon>
    </lineage>
</organism>
<evidence type="ECO:0000259" key="7">
    <source>
        <dbReference type="Pfam" id="PF13091"/>
    </source>
</evidence>
<evidence type="ECO:0000313" key="8">
    <source>
        <dbReference type="EMBL" id="TDT44042.1"/>
    </source>
</evidence>
<dbReference type="GO" id="GO:0016042">
    <property type="term" value="P:lipid catabolic process"/>
    <property type="evidence" value="ECO:0007669"/>
    <property type="project" value="UniProtKB-KW"/>
</dbReference>
<dbReference type="EMBL" id="SOAX01000001">
    <property type="protein sequence ID" value="TDT44042.1"/>
    <property type="molecule type" value="Genomic_DNA"/>
</dbReference>
<feature type="domain" description="Phospholipase D-like" evidence="7">
    <location>
        <begin position="304"/>
        <end position="439"/>
    </location>
</feature>
<dbReference type="EC" id="3.1.4.4" evidence="3"/>
<dbReference type="PANTHER" id="PTHR43856">
    <property type="entry name" value="CARDIOLIPIN HYDROLASE"/>
    <property type="match status" value="1"/>
</dbReference>
<evidence type="ECO:0000256" key="3">
    <source>
        <dbReference type="ARBA" id="ARBA00012027"/>
    </source>
</evidence>
<sequence length="476" mass="54496">MSPIWIIAILLAIALIATGIYHRYKPLPGGLSNASAWFPADNPRFLVDHRYVDERGRSRMHRAIAPTMLEMITQARERIVMDMFLFNPDMANRPEHVRVAETITCALIERRRQCPGLRVTIMVDPINSYYGAHWPEHFRRLEAAGVQVLETPLTKLRDSNPLWSAPWRLFMQVWGNSPERKLFPNPIGPGRVTLRSWMALLNFRANHRKVMIADSNGSWRGLVSSGNPHDASSAHSNVALCFDGPAARTLMDQEHALIGLATGHPPPLKAFPQPVDTPPSDRPRLRVLTESRIRESALEVISRAEAGDCLDLALFYLSHRQLIHAIRRAHKRGCQLRVLLDPNKDAFGRVKGGVPNRQVALELHKRGIPVRWYRTHGEQFHCKYLRHETPTGEVNLIVGSANFTRRNLDDLNLETACQIQGHEDDRVFRTASDWFERCWHNPPGFQCSVPYGVWADERRRRYLLYRVAEFTGWCSF</sequence>
<comment type="caution">
    <text evidence="8">The sequence shown here is derived from an EMBL/GenBank/DDBJ whole genome shotgun (WGS) entry which is preliminary data.</text>
</comment>
<accession>A0A4R7JZR4</accession>
<dbReference type="GO" id="GO:0004630">
    <property type="term" value="F:phospholipase D activity"/>
    <property type="evidence" value="ECO:0007669"/>
    <property type="project" value="UniProtKB-EC"/>
</dbReference>
<keyword evidence="9" id="KW-1185">Reference proteome</keyword>
<dbReference type="InterPro" id="IPR051406">
    <property type="entry name" value="PLD_domain"/>
</dbReference>
<evidence type="ECO:0000256" key="1">
    <source>
        <dbReference type="ARBA" id="ARBA00000798"/>
    </source>
</evidence>
<dbReference type="AlphaFoldDB" id="A0A4R7JZR4"/>
<dbReference type="OrthoDB" id="92272at2"/>
<evidence type="ECO:0000256" key="5">
    <source>
        <dbReference type="ARBA" id="ARBA00022963"/>
    </source>
</evidence>
<name>A0A4R7JZR4_9GAMM</name>
<dbReference type="Gene3D" id="3.30.870.10">
    <property type="entry name" value="Endonuclease Chain A"/>
    <property type="match status" value="2"/>
</dbReference>
<keyword evidence="4" id="KW-0378">Hydrolase</keyword>
<evidence type="ECO:0000256" key="6">
    <source>
        <dbReference type="ARBA" id="ARBA00023098"/>
    </source>
</evidence>
<protein>
    <recommendedName>
        <fullName evidence="3">phospholipase D</fullName>
        <ecNumber evidence="3">3.1.4.4</ecNumber>
    </recommendedName>
</protein>
<proteinExistence type="inferred from homology"/>
<dbReference type="Pfam" id="PF13091">
    <property type="entry name" value="PLDc_2"/>
    <property type="match status" value="1"/>
</dbReference>
<keyword evidence="6" id="KW-0443">Lipid metabolism</keyword>
<evidence type="ECO:0000256" key="4">
    <source>
        <dbReference type="ARBA" id="ARBA00022801"/>
    </source>
</evidence>
<gene>
    <name evidence="8" type="ORF">DES49_0141</name>
</gene>
<dbReference type="Proteomes" id="UP000295830">
    <property type="component" value="Unassembled WGS sequence"/>
</dbReference>
<comment type="similarity">
    <text evidence="2">Belongs to the phospholipase D family.</text>
</comment>
<reference evidence="8 9" key="1">
    <citation type="submission" date="2019-03" db="EMBL/GenBank/DDBJ databases">
        <title>Genomic Encyclopedia of Type Strains, Phase IV (KMG-IV): sequencing the most valuable type-strain genomes for metagenomic binning, comparative biology and taxonomic classification.</title>
        <authorList>
            <person name="Goeker M."/>
        </authorList>
    </citation>
    <scope>NUCLEOTIDE SEQUENCE [LARGE SCALE GENOMIC DNA]</scope>
    <source>
        <strain evidence="8 9">DSM 15505</strain>
    </source>
</reference>
<keyword evidence="5" id="KW-0442">Lipid degradation</keyword>